<name>A0A8J3V5N6_9ACTN</name>
<evidence type="ECO:0000313" key="1">
    <source>
        <dbReference type="EMBL" id="GII56515.1"/>
    </source>
</evidence>
<keyword evidence="2" id="KW-1185">Reference proteome</keyword>
<dbReference type="EMBL" id="BOOR01000037">
    <property type="protein sequence ID" value="GII56515.1"/>
    <property type="molecule type" value="Genomic_DNA"/>
</dbReference>
<proteinExistence type="predicted"/>
<gene>
    <name evidence="1" type="ORF">Pth03_49040</name>
</gene>
<evidence type="ECO:0000313" key="2">
    <source>
        <dbReference type="Proteomes" id="UP000605992"/>
    </source>
</evidence>
<sequence length="84" mass="10065">MDEQQILQRMHALVDEEHHLRTRRSSAVLVAQPQHERLTDLEQMLDECWDLLRRRRALRDAGMNPDDAHAAPISHVEYYLHWWG</sequence>
<organism evidence="1 2">
    <name type="scientific">Planotetraspora thailandica</name>
    <dbReference type="NCBI Taxonomy" id="487172"/>
    <lineage>
        <taxon>Bacteria</taxon>
        <taxon>Bacillati</taxon>
        <taxon>Actinomycetota</taxon>
        <taxon>Actinomycetes</taxon>
        <taxon>Streptosporangiales</taxon>
        <taxon>Streptosporangiaceae</taxon>
        <taxon>Planotetraspora</taxon>
    </lineage>
</organism>
<reference evidence="1" key="1">
    <citation type="submission" date="2021-01" db="EMBL/GenBank/DDBJ databases">
        <title>Whole genome shotgun sequence of Planotetraspora thailandica NBRC 104271.</title>
        <authorList>
            <person name="Komaki H."/>
            <person name="Tamura T."/>
        </authorList>
    </citation>
    <scope>NUCLEOTIDE SEQUENCE</scope>
    <source>
        <strain evidence="1">NBRC 104271</strain>
    </source>
</reference>
<accession>A0A8J3V5N6</accession>
<dbReference type="Pfam" id="PF10944">
    <property type="entry name" value="DUF2630"/>
    <property type="match status" value="1"/>
</dbReference>
<comment type="caution">
    <text evidence="1">The sequence shown here is derived from an EMBL/GenBank/DDBJ whole genome shotgun (WGS) entry which is preliminary data.</text>
</comment>
<dbReference type="Proteomes" id="UP000605992">
    <property type="component" value="Unassembled WGS sequence"/>
</dbReference>
<dbReference type="AlphaFoldDB" id="A0A8J3V5N6"/>
<protein>
    <recommendedName>
        <fullName evidence="3">DUF2630 family protein</fullName>
    </recommendedName>
</protein>
<dbReference type="InterPro" id="IPR020311">
    <property type="entry name" value="Uncharacterised_Rv0898c"/>
</dbReference>
<evidence type="ECO:0008006" key="3">
    <source>
        <dbReference type="Google" id="ProtNLM"/>
    </source>
</evidence>
<dbReference type="RefSeq" id="WP_203946665.1">
    <property type="nucleotide sequence ID" value="NZ_BOOR01000037.1"/>
</dbReference>